<sequence length="230" mass="23504">MAAFAAPPCGLLSWNTRAATVTARLARGSLGALCLPVARPPTTTLSAPAAETNAESPTVPSALVVVATSAADAVGVVTALHSARDLVAALSAYLSTPGAAEAVSVVKFHAPSCRSCAGVRLKYERLALAYATDAAKTRAGSNPPLEGAAGEPVLSPAVACYAMDVSRHADLCTRLGVDQLPYFMVLRGGHRVFARAVAWNRFDDVRAAVDAAVHAETPAAVDEGTRAPST</sequence>
<dbReference type="EMBL" id="CM020619">
    <property type="protein sequence ID" value="KAK1863176.1"/>
    <property type="molecule type" value="Genomic_DNA"/>
</dbReference>
<dbReference type="Proteomes" id="UP000798662">
    <property type="component" value="Chromosome 2"/>
</dbReference>
<keyword evidence="2" id="KW-1185">Reference proteome</keyword>
<organism evidence="1 2">
    <name type="scientific">Pyropia yezoensis</name>
    <name type="common">Susabi-nori</name>
    <name type="synonym">Porphyra yezoensis</name>
    <dbReference type="NCBI Taxonomy" id="2788"/>
    <lineage>
        <taxon>Eukaryota</taxon>
        <taxon>Rhodophyta</taxon>
        <taxon>Bangiophyceae</taxon>
        <taxon>Bangiales</taxon>
        <taxon>Bangiaceae</taxon>
        <taxon>Pyropia</taxon>
    </lineage>
</organism>
<name>A0ACC3BYR8_PYRYE</name>
<evidence type="ECO:0000313" key="2">
    <source>
        <dbReference type="Proteomes" id="UP000798662"/>
    </source>
</evidence>
<protein>
    <submittedName>
        <fullName evidence="1">Uncharacterized protein</fullName>
    </submittedName>
</protein>
<gene>
    <name evidence="1" type="ORF">I4F81_005738</name>
</gene>
<accession>A0ACC3BYR8</accession>
<proteinExistence type="predicted"/>
<evidence type="ECO:0000313" key="1">
    <source>
        <dbReference type="EMBL" id="KAK1863176.1"/>
    </source>
</evidence>
<reference evidence="1" key="1">
    <citation type="submission" date="2019-11" db="EMBL/GenBank/DDBJ databases">
        <title>Nori genome reveals adaptations in red seaweeds to the harsh intertidal environment.</title>
        <authorList>
            <person name="Wang D."/>
            <person name="Mao Y."/>
        </authorList>
    </citation>
    <scope>NUCLEOTIDE SEQUENCE</scope>
    <source>
        <tissue evidence="1">Gametophyte</tissue>
    </source>
</reference>
<comment type="caution">
    <text evidence="1">The sequence shown here is derived from an EMBL/GenBank/DDBJ whole genome shotgun (WGS) entry which is preliminary data.</text>
</comment>